<dbReference type="EMBL" id="WMIE01000018">
    <property type="protein sequence ID" value="MTH79623.1"/>
    <property type="molecule type" value="Genomic_DNA"/>
</dbReference>
<dbReference type="Proteomes" id="UP000478183">
    <property type="component" value="Unassembled WGS sequence"/>
</dbReference>
<name>A0A6L6JBP7_9RHOB</name>
<reference evidence="3 4" key="1">
    <citation type="submission" date="2019-11" db="EMBL/GenBank/DDBJ databases">
        <authorList>
            <person name="Dong K."/>
        </authorList>
    </citation>
    <scope>NUCLEOTIDE SEQUENCE [LARGE SCALE GENOMIC DNA]</scope>
    <source>
        <strain evidence="3 4">NBRC 111993</strain>
    </source>
</reference>
<comment type="subcellular location">
    <subcellularLocation>
        <location evidence="1">Secreted</location>
    </subcellularLocation>
</comment>
<dbReference type="PRINTS" id="PR00313">
    <property type="entry name" value="CABNDNGRPT"/>
</dbReference>
<evidence type="ECO:0000313" key="4">
    <source>
        <dbReference type="Proteomes" id="UP000478183"/>
    </source>
</evidence>
<keyword evidence="2" id="KW-0964">Secreted</keyword>
<comment type="caution">
    <text evidence="3">The sequence shown here is derived from an EMBL/GenBank/DDBJ whole genome shotgun (WGS) entry which is preliminary data.</text>
</comment>
<dbReference type="InterPro" id="IPR018511">
    <property type="entry name" value="Hemolysin-typ_Ca-bd_CS"/>
</dbReference>
<sequence>MAIINGTNSSNTLRGTASNDVISGLGGADIFYWRSGIGNDTIHGGNAGDNYDANPYTPGNPGGDRLILEGNVGAKITFSTTEAGTVQIGSNRLTFDGIERLEGTSANDIVRGGNAKLTAAHDGTPQHGLTLYTYGGNDDIVASNFDDIIDAGAGNDTIRAGGGGDVIHSSTGSDLIYGGAGDENIRWGSGSNMHNPGNDTIYGGTGNDLINIWIKDGDIDNEAVGIRGVSVTINNVSNAGAFAGTASTNIGGASSLRFSEFEQAWTHEGNDTVNGANATVAANKAGIIFNTRWGHDALTGTGGHDILVTDDGRDTITGGRGNDELWIGEDGRQADGDRDVVIFRAGDGNDTIFGFESDLDVLNLAGRSYNARETGDGTLLSFGNGDTILLSDVFDFV</sequence>
<dbReference type="InterPro" id="IPR001343">
    <property type="entry name" value="Hemolysn_Ca-bd"/>
</dbReference>
<dbReference type="PROSITE" id="PS00330">
    <property type="entry name" value="HEMOLYSIN_CALCIUM"/>
    <property type="match status" value="1"/>
</dbReference>
<dbReference type="PANTHER" id="PTHR38340">
    <property type="entry name" value="S-LAYER PROTEIN"/>
    <property type="match status" value="1"/>
</dbReference>
<dbReference type="GO" id="GO:0005509">
    <property type="term" value="F:calcium ion binding"/>
    <property type="evidence" value="ECO:0007669"/>
    <property type="project" value="InterPro"/>
</dbReference>
<accession>A0A6L6JBP7</accession>
<dbReference type="AlphaFoldDB" id="A0A6L6JBP7"/>
<dbReference type="RefSeq" id="WP_155096978.1">
    <property type="nucleotide sequence ID" value="NZ_WMIE01000018.1"/>
</dbReference>
<dbReference type="Gene3D" id="2.150.10.10">
    <property type="entry name" value="Serralysin-like metalloprotease, C-terminal"/>
    <property type="match status" value="2"/>
</dbReference>
<dbReference type="GO" id="GO:0005576">
    <property type="term" value="C:extracellular region"/>
    <property type="evidence" value="ECO:0007669"/>
    <property type="project" value="UniProtKB-SubCell"/>
</dbReference>
<dbReference type="SUPFAM" id="SSF51120">
    <property type="entry name" value="beta-Roll"/>
    <property type="match status" value="3"/>
</dbReference>
<dbReference type="OrthoDB" id="7779218at2"/>
<dbReference type="PANTHER" id="PTHR38340:SF1">
    <property type="entry name" value="S-LAYER PROTEIN"/>
    <property type="match status" value="1"/>
</dbReference>
<dbReference type="Pfam" id="PF00353">
    <property type="entry name" value="HemolysinCabind"/>
    <property type="match status" value="6"/>
</dbReference>
<organism evidence="3 4">
    <name type="scientific">Paracoccus aestuariivivens</name>
    <dbReference type="NCBI Taxonomy" id="1820333"/>
    <lineage>
        <taxon>Bacteria</taxon>
        <taxon>Pseudomonadati</taxon>
        <taxon>Pseudomonadota</taxon>
        <taxon>Alphaproteobacteria</taxon>
        <taxon>Rhodobacterales</taxon>
        <taxon>Paracoccaceae</taxon>
        <taxon>Paracoccus</taxon>
    </lineage>
</organism>
<evidence type="ECO:0008006" key="5">
    <source>
        <dbReference type="Google" id="ProtNLM"/>
    </source>
</evidence>
<dbReference type="InterPro" id="IPR011049">
    <property type="entry name" value="Serralysin-like_metalloprot_C"/>
</dbReference>
<evidence type="ECO:0000313" key="3">
    <source>
        <dbReference type="EMBL" id="MTH79623.1"/>
    </source>
</evidence>
<protein>
    <recommendedName>
        <fullName evidence="5">Calcium-binding protein</fullName>
    </recommendedName>
</protein>
<gene>
    <name evidence="3" type="ORF">GL286_18070</name>
</gene>
<keyword evidence="4" id="KW-1185">Reference proteome</keyword>
<proteinExistence type="predicted"/>
<evidence type="ECO:0000256" key="2">
    <source>
        <dbReference type="ARBA" id="ARBA00022525"/>
    </source>
</evidence>
<evidence type="ECO:0000256" key="1">
    <source>
        <dbReference type="ARBA" id="ARBA00004613"/>
    </source>
</evidence>
<dbReference type="InterPro" id="IPR050557">
    <property type="entry name" value="RTX_toxin/Mannuronan_C5-epim"/>
</dbReference>